<dbReference type="Proteomes" id="UP001139981">
    <property type="component" value="Unassembled WGS sequence"/>
</dbReference>
<accession>A0ACC1MBR7</accession>
<sequence>MMREAADVSPPQYLQQSKHPAFDLVQFAETRLEEGKDLDDLHTELCQQLRQVRRELHSLIDERYEDFLGLSSSVAGIDTTIDDIKLPLSDLSGEISKVHTELASRLEQMDSRISSRQAVRDKKYMLRLFIDLSQLLDRVNAVLNEAKQQLELAADSVGALADYLKSLERAAGEFSQARYFIEKGGDYPFVVQAAERMRVLEERLFEALDVFLATRVDKYAKARQSGGGSGRFEADSAQMGLFAQCLRTYSMVGEYERAEALIRERLVRPVVTEAFGGQAGKGMGLDSAVLSSMFDRVLEFVRRVGVPLAHGIDAHLPACAATLEARVFWREISAALIAALPLLFVPGMPDRFHKNYLLACDFVRQFSALFSSQGVGEYRCTDMLASEESYVEFHRKWQLSAYFSIRKKQLTDAIDSVNSQQQASGSVVLDQPAVDAIMVELGLSTQLGARAMWAIRRCWAADVYLEPLASRFWQLTTQIVSWYHHSVSNALKLLIRSSDSSNSSPAANGSPTTTAAESTTVDQLLAHVHDIFALKQQCIGYIDSIQPLLPASPGSAALAASLRDAIALAFTPSEDMATGAIDHISATIVTASCANLASHLRRTTSQFRHTNRAAPKSPSAFVGKLFDELSTVELKIASQQQHTLKLLRDGACLGISRQVAKVSADALSTISKTEASLHRLRKTGSRSHQQQQQASHVDHSDDLPVPPGVDLRGSTPNSDNDKIRRQIWLDVVETGRIITESLHAATHEEYVSLVQLIEPLGT</sequence>
<protein>
    <submittedName>
        <fullName evidence="1">Uncharacterized protein</fullName>
    </submittedName>
</protein>
<organism evidence="1 2">
    <name type="scientific">Coemansia aciculifera</name>
    <dbReference type="NCBI Taxonomy" id="417176"/>
    <lineage>
        <taxon>Eukaryota</taxon>
        <taxon>Fungi</taxon>
        <taxon>Fungi incertae sedis</taxon>
        <taxon>Zoopagomycota</taxon>
        <taxon>Kickxellomycotina</taxon>
        <taxon>Kickxellomycetes</taxon>
        <taxon>Kickxellales</taxon>
        <taxon>Kickxellaceae</taxon>
        <taxon>Coemansia</taxon>
    </lineage>
</organism>
<dbReference type="EMBL" id="JANBVB010000001">
    <property type="protein sequence ID" value="KAJ2901081.1"/>
    <property type="molecule type" value="Genomic_DNA"/>
</dbReference>
<proteinExistence type="predicted"/>
<keyword evidence="2" id="KW-1185">Reference proteome</keyword>
<evidence type="ECO:0000313" key="1">
    <source>
        <dbReference type="EMBL" id="KAJ2901081.1"/>
    </source>
</evidence>
<name>A0ACC1MBR7_9FUNG</name>
<evidence type="ECO:0000313" key="2">
    <source>
        <dbReference type="Proteomes" id="UP001139981"/>
    </source>
</evidence>
<comment type="caution">
    <text evidence="1">The sequence shown here is derived from an EMBL/GenBank/DDBJ whole genome shotgun (WGS) entry which is preliminary data.</text>
</comment>
<gene>
    <name evidence="1" type="ORF">IWW38_000046</name>
</gene>
<reference evidence="1" key="1">
    <citation type="submission" date="2022-07" db="EMBL/GenBank/DDBJ databases">
        <title>Phylogenomic reconstructions and comparative analyses of Kickxellomycotina fungi.</title>
        <authorList>
            <person name="Reynolds N.K."/>
            <person name="Stajich J.E."/>
            <person name="Barry K."/>
            <person name="Grigoriev I.V."/>
            <person name="Crous P."/>
            <person name="Smith M.E."/>
        </authorList>
    </citation>
    <scope>NUCLEOTIDE SEQUENCE</scope>
    <source>
        <strain evidence="1">CBS 190363</strain>
    </source>
</reference>